<feature type="transmembrane region" description="Helical" evidence="1">
    <location>
        <begin position="123"/>
        <end position="146"/>
    </location>
</feature>
<dbReference type="EMBL" id="VSWD01000006">
    <property type="protein sequence ID" value="KAK3099908.1"/>
    <property type="molecule type" value="Genomic_DNA"/>
</dbReference>
<keyword evidence="1" id="KW-1133">Transmembrane helix</keyword>
<proteinExistence type="predicted"/>
<comment type="caution">
    <text evidence="3">The sequence shown here is derived from an EMBL/GenBank/DDBJ whole genome shotgun (WGS) entry which is preliminary data.</text>
</comment>
<accession>A0AA88Y7H4</accession>
<evidence type="ECO:0000313" key="3">
    <source>
        <dbReference type="EMBL" id="KAK3099908.1"/>
    </source>
</evidence>
<dbReference type="PANTHER" id="PTHR24020:SF87">
    <property type="entry name" value="COLLAGEN ALPHA-1(VI) CHAIN-LIKE"/>
    <property type="match status" value="1"/>
</dbReference>
<dbReference type="Proteomes" id="UP001186944">
    <property type="component" value="Unassembled WGS sequence"/>
</dbReference>
<name>A0AA88Y7H4_PINIB</name>
<keyword evidence="1" id="KW-0812">Transmembrane</keyword>
<dbReference type="PROSITE" id="PS50234">
    <property type="entry name" value="VWFA"/>
    <property type="match status" value="1"/>
</dbReference>
<dbReference type="AlphaFoldDB" id="A0AA88Y7H4"/>
<evidence type="ECO:0000256" key="1">
    <source>
        <dbReference type="SAM" id="Phobius"/>
    </source>
</evidence>
<evidence type="ECO:0000259" key="2">
    <source>
        <dbReference type="PROSITE" id="PS50234"/>
    </source>
</evidence>
<gene>
    <name evidence="3" type="ORF">FSP39_011628</name>
</gene>
<feature type="domain" description="VWFA" evidence="2">
    <location>
        <begin position="1"/>
        <end position="70"/>
    </location>
</feature>
<dbReference type="InterPro" id="IPR050525">
    <property type="entry name" value="ECM_Assembly_Org"/>
</dbReference>
<organism evidence="3 4">
    <name type="scientific">Pinctada imbricata</name>
    <name type="common">Atlantic pearl-oyster</name>
    <name type="synonym">Pinctada martensii</name>
    <dbReference type="NCBI Taxonomy" id="66713"/>
    <lineage>
        <taxon>Eukaryota</taxon>
        <taxon>Metazoa</taxon>
        <taxon>Spiralia</taxon>
        <taxon>Lophotrochozoa</taxon>
        <taxon>Mollusca</taxon>
        <taxon>Bivalvia</taxon>
        <taxon>Autobranchia</taxon>
        <taxon>Pteriomorphia</taxon>
        <taxon>Pterioida</taxon>
        <taxon>Pterioidea</taxon>
        <taxon>Pteriidae</taxon>
        <taxon>Pinctada</taxon>
    </lineage>
</organism>
<dbReference type="PANTHER" id="PTHR24020">
    <property type="entry name" value="COLLAGEN ALPHA"/>
    <property type="match status" value="1"/>
</dbReference>
<evidence type="ECO:0000313" key="4">
    <source>
        <dbReference type="Proteomes" id="UP001186944"/>
    </source>
</evidence>
<protein>
    <recommendedName>
        <fullName evidence="2">VWFA domain-containing protein</fullName>
    </recommendedName>
</protein>
<dbReference type="SUPFAM" id="SSF53300">
    <property type="entry name" value="vWA-like"/>
    <property type="match status" value="1"/>
</dbReference>
<dbReference type="Gene3D" id="3.40.50.410">
    <property type="entry name" value="von Willebrand factor, type A domain"/>
    <property type="match status" value="1"/>
</dbReference>
<keyword evidence="4" id="KW-1185">Reference proteome</keyword>
<sequence>MTDGLSANTISTSARATDLHNDGVEVYAIGIGNAASSTNTELSDIASDPDSYYLHQVNLFQYLCSIVPEIVPKLDNDTLALSIFRCPTPATTTTPVMTFLNKSRSADSSGDTSSSSSSDSTTIAAAASVAAVGTVGAAVGAAVGVAKYLSMLKAQAPNPFVQSIVAQYKNAPLGQGKAKFSHKFKASGGIPAMPAITSKPPVITAWR</sequence>
<reference evidence="3" key="1">
    <citation type="submission" date="2019-08" db="EMBL/GenBank/DDBJ databases">
        <title>The improved chromosome-level genome for the pearl oyster Pinctada fucata martensii using PacBio sequencing and Hi-C.</title>
        <authorList>
            <person name="Zheng Z."/>
        </authorList>
    </citation>
    <scope>NUCLEOTIDE SEQUENCE</scope>
    <source>
        <strain evidence="3">ZZ-2019</strain>
        <tissue evidence="3">Adductor muscle</tissue>
    </source>
</reference>
<dbReference type="InterPro" id="IPR002035">
    <property type="entry name" value="VWF_A"/>
</dbReference>
<dbReference type="InterPro" id="IPR036465">
    <property type="entry name" value="vWFA_dom_sf"/>
</dbReference>
<keyword evidence="1" id="KW-0472">Membrane</keyword>